<accession>A0AAW6TRC6</accession>
<dbReference type="SUPFAM" id="SSF53335">
    <property type="entry name" value="S-adenosyl-L-methionine-dependent methyltransferases"/>
    <property type="match status" value="1"/>
</dbReference>
<gene>
    <name evidence="2" type="ORF">QLS97_13685</name>
</gene>
<dbReference type="EMBL" id="JASCRY010000004">
    <property type="protein sequence ID" value="MDI5950703.1"/>
    <property type="molecule type" value="Genomic_DNA"/>
</dbReference>
<dbReference type="InterPro" id="IPR052514">
    <property type="entry name" value="SAM-dependent_MTase"/>
</dbReference>
<dbReference type="Proteomes" id="UP001228643">
    <property type="component" value="Unassembled WGS sequence"/>
</dbReference>
<keyword evidence="2" id="KW-0808">Transferase</keyword>
<dbReference type="Gene3D" id="3.40.50.150">
    <property type="entry name" value="Vaccinia Virus protein VP39"/>
    <property type="match status" value="1"/>
</dbReference>
<dbReference type="GO" id="GO:0032259">
    <property type="term" value="P:methylation"/>
    <property type="evidence" value="ECO:0007669"/>
    <property type="project" value="UniProtKB-KW"/>
</dbReference>
<sequence>MKEYTHKLLKKLGYKISNISQKEQYLKNLVAGFGVQNDRNDLVLISASYLFEIKKYFPEIHLERHKEGVLAHFNSLQLYVESSEEFFIIKEVFIEKDYNLLSNESFVVFDIGMNIGISSLFFALNKNVDKIYSFEPVLTTYNQASYNLELNQTYSNKIEAFNYGLGGSTRVEKVLYNSQAKGNCGIRLESSLVIDKKDAIEIEIAIKNISEVLPDLLAKHPLQKKVLKIDCEGAEYEIIQELSDTNLLADIDILLIEWHDKGSKMLEDILIANNFRIISRHLTSITGMIYAFKK</sequence>
<organism evidence="2 3">
    <name type="scientific">Flavobacterium yafengii</name>
    <dbReference type="NCBI Taxonomy" id="3041253"/>
    <lineage>
        <taxon>Bacteria</taxon>
        <taxon>Pseudomonadati</taxon>
        <taxon>Bacteroidota</taxon>
        <taxon>Flavobacteriia</taxon>
        <taxon>Flavobacteriales</taxon>
        <taxon>Flavobacteriaceae</taxon>
        <taxon>Flavobacterium</taxon>
    </lineage>
</organism>
<protein>
    <submittedName>
        <fullName evidence="2">FkbM family methyltransferase</fullName>
    </submittedName>
</protein>
<dbReference type="GO" id="GO:0008168">
    <property type="term" value="F:methyltransferase activity"/>
    <property type="evidence" value="ECO:0007669"/>
    <property type="project" value="UniProtKB-KW"/>
</dbReference>
<feature type="domain" description="Methyltransferase FkbM" evidence="1">
    <location>
        <begin position="110"/>
        <end position="261"/>
    </location>
</feature>
<dbReference type="PANTHER" id="PTHR34203:SF15">
    <property type="entry name" value="SLL1173 PROTEIN"/>
    <property type="match status" value="1"/>
</dbReference>
<name>A0AAW6TRC6_9FLAO</name>
<dbReference type="InterPro" id="IPR006342">
    <property type="entry name" value="FkbM_mtfrase"/>
</dbReference>
<evidence type="ECO:0000313" key="3">
    <source>
        <dbReference type="Proteomes" id="UP001228643"/>
    </source>
</evidence>
<reference evidence="2 3" key="1">
    <citation type="submission" date="2023-04" db="EMBL/GenBank/DDBJ databases">
        <title>Two novel species of Flavobacterium.</title>
        <authorList>
            <person name="Liu Q."/>
            <person name="Xin Y.-H."/>
        </authorList>
    </citation>
    <scope>NUCLEOTIDE SEQUENCE [LARGE SCALE GENOMIC DNA]</scope>
    <source>
        <strain evidence="2 3">LB2P87</strain>
    </source>
</reference>
<keyword evidence="2" id="KW-0489">Methyltransferase</keyword>
<proteinExistence type="predicted"/>
<comment type="caution">
    <text evidence="2">The sequence shown here is derived from an EMBL/GenBank/DDBJ whole genome shotgun (WGS) entry which is preliminary data.</text>
</comment>
<dbReference type="PANTHER" id="PTHR34203">
    <property type="entry name" value="METHYLTRANSFERASE, FKBM FAMILY PROTEIN"/>
    <property type="match status" value="1"/>
</dbReference>
<dbReference type="NCBIfam" id="TIGR01444">
    <property type="entry name" value="fkbM_fam"/>
    <property type="match status" value="1"/>
</dbReference>
<dbReference type="RefSeq" id="WP_282717431.1">
    <property type="nucleotide sequence ID" value="NZ_JASCRY010000004.1"/>
</dbReference>
<dbReference type="Pfam" id="PF05050">
    <property type="entry name" value="Methyltransf_21"/>
    <property type="match status" value="1"/>
</dbReference>
<keyword evidence="3" id="KW-1185">Reference proteome</keyword>
<dbReference type="InterPro" id="IPR029063">
    <property type="entry name" value="SAM-dependent_MTases_sf"/>
</dbReference>
<evidence type="ECO:0000313" key="2">
    <source>
        <dbReference type="EMBL" id="MDI5950703.1"/>
    </source>
</evidence>
<dbReference type="AlphaFoldDB" id="A0AAW6TRC6"/>
<evidence type="ECO:0000259" key="1">
    <source>
        <dbReference type="Pfam" id="PF05050"/>
    </source>
</evidence>